<organism evidence="2 3">
    <name type="scientific">Schizothecium vesticola</name>
    <dbReference type="NCBI Taxonomy" id="314040"/>
    <lineage>
        <taxon>Eukaryota</taxon>
        <taxon>Fungi</taxon>
        <taxon>Dikarya</taxon>
        <taxon>Ascomycota</taxon>
        <taxon>Pezizomycotina</taxon>
        <taxon>Sordariomycetes</taxon>
        <taxon>Sordariomycetidae</taxon>
        <taxon>Sordariales</taxon>
        <taxon>Schizotheciaceae</taxon>
        <taxon>Schizothecium</taxon>
    </lineage>
</organism>
<accession>A0AA40K2D9</accession>
<evidence type="ECO:0000313" key="2">
    <source>
        <dbReference type="EMBL" id="KAK0743474.1"/>
    </source>
</evidence>
<feature type="region of interest" description="Disordered" evidence="1">
    <location>
        <begin position="34"/>
        <end position="85"/>
    </location>
</feature>
<evidence type="ECO:0000313" key="3">
    <source>
        <dbReference type="Proteomes" id="UP001172155"/>
    </source>
</evidence>
<reference evidence="2" key="1">
    <citation type="submission" date="2023-06" db="EMBL/GenBank/DDBJ databases">
        <title>Genome-scale phylogeny and comparative genomics of the fungal order Sordariales.</title>
        <authorList>
            <consortium name="Lawrence Berkeley National Laboratory"/>
            <person name="Hensen N."/>
            <person name="Bonometti L."/>
            <person name="Westerberg I."/>
            <person name="Brannstrom I.O."/>
            <person name="Guillou S."/>
            <person name="Cros-Aarteil S."/>
            <person name="Calhoun S."/>
            <person name="Haridas S."/>
            <person name="Kuo A."/>
            <person name="Mondo S."/>
            <person name="Pangilinan J."/>
            <person name="Riley R."/>
            <person name="LaButti K."/>
            <person name="Andreopoulos B."/>
            <person name="Lipzen A."/>
            <person name="Chen C."/>
            <person name="Yanf M."/>
            <person name="Daum C."/>
            <person name="Ng V."/>
            <person name="Clum A."/>
            <person name="Steindorff A."/>
            <person name="Ohm R."/>
            <person name="Martin F."/>
            <person name="Silar P."/>
            <person name="Natvig D."/>
            <person name="Lalanne C."/>
            <person name="Gautier V."/>
            <person name="Ament-velasquez S.L."/>
            <person name="Kruys A."/>
            <person name="Hutchinson M.I."/>
            <person name="Powell A.J."/>
            <person name="Barry K."/>
            <person name="Miller A.N."/>
            <person name="Grigoriev I.V."/>
            <person name="Debuchy R."/>
            <person name="Gladieux P."/>
            <person name="Thoren M.H."/>
            <person name="Johannesson H."/>
        </authorList>
    </citation>
    <scope>NUCLEOTIDE SEQUENCE</scope>
    <source>
        <strain evidence="2">SMH3187-1</strain>
    </source>
</reference>
<gene>
    <name evidence="2" type="ORF">B0T18DRAFT_185277</name>
</gene>
<dbReference type="EMBL" id="JAUKUD010000005">
    <property type="protein sequence ID" value="KAK0743474.1"/>
    <property type="molecule type" value="Genomic_DNA"/>
</dbReference>
<dbReference type="AlphaFoldDB" id="A0AA40K2D9"/>
<protein>
    <submittedName>
        <fullName evidence="2">Uncharacterized protein</fullName>
    </submittedName>
</protein>
<dbReference type="Proteomes" id="UP001172155">
    <property type="component" value="Unassembled WGS sequence"/>
</dbReference>
<feature type="compositionally biased region" description="Polar residues" evidence="1">
    <location>
        <begin position="49"/>
        <end position="71"/>
    </location>
</feature>
<keyword evidence="3" id="KW-1185">Reference proteome</keyword>
<feature type="compositionally biased region" description="Basic and acidic residues" evidence="1">
    <location>
        <begin position="75"/>
        <end position="85"/>
    </location>
</feature>
<comment type="caution">
    <text evidence="2">The sequence shown here is derived from an EMBL/GenBank/DDBJ whole genome shotgun (WGS) entry which is preliminary data.</text>
</comment>
<evidence type="ECO:0000256" key="1">
    <source>
        <dbReference type="SAM" id="MobiDB-lite"/>
    </source>
</evidence>
<name>A0AA40K2D9_9PEZI</name>
<sequence>MNVISLCLRIMIGSTSLFTHCRPFTSHSLRISAGTQHQPSHHPLALSRSFITDTRSGNSPPRQRHGNSIAQPNDPLRRHDAGSWRARELSRRTNQVLYMAIRYGG</sequence>
<proteinExistence type="predicted"/>